<dbReference type="PANTHER" id="PTHR48081:SF6">
    <property type="entry name" value="PEPTIDASE S9 PROLYL OLIGOPEPTIDASE CATALYTIC DOMAIN-CONTAINING PROTEIN"/>
    <property type="match status" value="1"/>
</dbReference>
<dbReference type="Proteomes" id="UP001321498">
    <property type="component" value="Chromosome"/>
</dbReference>
<protein>
    <submittedName>
        <fullName evidence="3">Alpha/beta hydrolase</fullName>
    </submittedName>
</protein>
<evidence type="ECO:0000256" key="1">
    <source>
        <dbReference type="ARBA" id="ARBA00022801"/>
    </source>
</evidence>
<dbReference type="GO" id="GO:0016787">
    <property type="term" value="F:hydrolase activity"/>
    <property type="evidence" value="ECO:0007669"/>
    <property type="project" value="UniProtKB-KW"/>
</dbReference>
<dbReference type="InterPro" id="IPR049492">
    <property type="entry name" value="BD-FAE-like_dom"/>
</dbReference>
<feature type="domain" description="BD-FAE-like" evidence="2">
    <location>
        <begin position="19"/>
        <end position="220"/>
    </location>
</feature>
<name>A0ABN6XRR6_9MICO</name>
<sequence length="259" mass="26883">MAVQSDLVYETVDGENLALDAYLPARPVATPTPAIVVVHGGSFTSGDKAGLDAAPLAALLAQAGYAAFSIDYRLLPEHPFPDALEDLQAAVEWLRAPDQATRFGIDPARIGAFGGSAGAILVAEAGTAGEGPLDQGSRFKAVVELSGIMDLTPAGLTPDLEAADYRLGLAYLDCTDPDDCPASEAASPLANVDPTDPPFYLAHSVDEELPEQSTVAFADALTAAGVPVQLELRPGAAHSVLMLDSAMSERILAFFAQHL</sequence>
<dbReference type="InterPro" id="IPR029058">
    <property type="entry name" value="AB_hydrolase_fold"/>
</dbReference>
<dbReference type="SUPFAM" id="SSF53474">
    <property type="entry name" value="alpha/beta-Hydrolases"/>
    <property type="match status" value="1"/>
</dbReference>
<accession>A0ABN6XRR6</accession>
<dbReference type="Pfam" id="PF20434">
    <property type="entry name" value="BD-FAE"/>
    <property type="match status" value="1"/>
</dbReference>
<dbReference type="Gene3D" id="3.40.50.1820">
    <property type="entry name" value="alpha/beta hydrolase"/>
    <property type="match status" value="1"/>
</dbReference>
<organism evidence="3 4">
    <name type="scientific">Naasia aerilata</name>
    <dbReference type="NCBI Taxonomy" id="1162966"/>
    <lineage>
        <taxon>Bacteria</taxon>
        <taxon>Bacillati</taxon>
        <taxon>Actinomycetota</taxon>
        <taxon>Actinomycetes</taxon>
        <taxon>Micrococcales</taxon>
        <taxon>Microbacteriaceae</taxon>
        <taxon>Naasia</taxon>
    </lineage>
</organism>
<evidence type="ECO:0000313" key="3">
    <source>
        <dbReference type="EMBL" id="BDZ47680.1"/>
    </source>
</evidence>
<evidence type="ECO:0000313" key="4">
    <source>
        <dbReference type="Proteomes" id="UP001321498"/>
    </source>
</evidence>
<dbReference type="InterPro" id="IPR050300">
    <property type="entry name" value="GDXG_lipolytic_enzyme"/>
</dbReference>
<evidence type="ECO:0000259" key="2">
    <source>
        <dbReference type="Pfam" id="PF20434"/>
    </source>
</evidence>
<keyword evidence="4" id="KW-1185">Reference proteome</keyword>
<proteinExistence type="predicted"/>
<dbReference type="PANTHER" id="PTHR48081">
    <property type="entry name" value="AB HYDROLASE SUPERFAMILY PROTEIN C4A8.06C"/>
    <property type="match status" value="1"/>
</dbReference>
<keyword evidence="1 3" id="KW-0378">Hydrolase</keyword>
<dbReference type="EMBL" id="AP027731">
    <property type="protein sequence ID" value="BDZ47680.1"/>
    <property type="molecule type" value="Genomic_DNA"/>
</dbReference>
<gene>
    <name evidence="3" type="ORF">GCM10025866_35890</name>
</gene>
<reference evidence="4" key="1">
    <citation type="journal article" date="2019" name="Int. J. Syst. Evol. Microbiol.">
        <title>The Global Catalogue of Microorganisms (GCM) 10K type strain sequencing project: providing services to taxonomists for standard genome sequencing and annotation.</title>
        <authorList>
            <consortium name="The Broad Institute Genomics Platform"/>
            <consortium name="The Broad Institute Genome Sequencing Center for Infectious Disease"/>
            <person name="Wu L."/>
            <person name="Ma J."/>
        </authorList>
    </citation>
    <scope>NUCLEOTIDE SEQUENCE [LARGE SCALE GENOMIC DNA]</scope>
    <source>
        <strain evidence="4">NBRC 108725</strain>
    </source>
</reference>